<evidence type="ECO:0000313" key="3">
    <source>
        <dbReference type="Proteomes" id="UP000183685"/>
    </source>
</evidence>
<gene>
    <name evidence="2" type="ORF">SAMN04488071_2963</name>
</gene>
<proteinExistence type="predicted"/>
<name>A0A1G7D566_9PROT</name>
<dbReference type="Gene3D" id="2.60.120.10">
    <property type="entry name" value="Jelly Rolls"/>
    <property type="match status" value="1"/>
</dbReference>
<sequence length="103" mass="11681">MEITTAKTFTASRPWGNKEVARFGDIGVRIHWTDQPYIWHENDGDEVFVVLDGAVTMQVRMDGTEKNIEMLPGDILSIKEGEEHRAIPTPEARILVIEKMDSV</sequence>
<dbReference type="InterPro" id="IPR013096">
    <property type="entry name" value="Cupin_2"/>
</dbReference>
<keyword evidence="2" id="KW-0413">Isomerase</keyword>
<evidence type="ECO:0000259" key="1">
    <source>
        <dbReference type="Pfam" id="PF07883"/>
    </source>
</evidence>
<accession>A0A1G7D566</accession>
<dbReference type="OrthoDB" id="3829432at2"/>
<evidence type="ECO:0000313" key="2">
    <source>
        <dbReference type="EMBL" id="SDE46669.1"/>
    </source>
</evidence>
<feature type="domain" description="Cupin type-2" evidence="1">
    <location>
        <begin position="37"/>
        <end position="96"/>
    </location>
</feature>
<dbReference type="RefSeq" id="WP_068305211.1">
    <property type="nucleotide sequence ID" value="NZ_FNAK01000007.1"/>
</dbReference>
<protein>
    <submittedName>
        <fullName evidence="2">Mannose-6-phosphate isomerase, cupin superfamily</fullName>
    </submittedName>
</protein>
<dbReference type="InterPro" id="IPR014710">
    <property type="entry name" value="RmlC-like_jellyroll"/>
</dbReference>
<dbReference type="STRING" id="637679.GCA_001550055_02339"/>
<dbReference type="GO" id="GO:0016853">
    <property type="term" value="F:isomerase activity"/>
    <property type="evidence" value="ECO:0007669"/>
    <property type="project" value="UniProtKB-KW"/>
</dbReference>
<dbReference type="InterPro" id="IPR011051">
    <property type="entry name" value="RmlC_Cupin_sf"/>
</dbReference>
<dbReference type="Pfam" id="PF07883">
    <property type="entry name" value="Cupin_2"/>
    <property type="match status" value="1"/>
</dbReference>
<dbReference type="EMBL" id="FNAK01000007">
    <property type="protein sequence ID" value="SDE46669.1"/>
    <property type="molecule type" value="Genomic_DNA"/>
</dbReference>
<keyword evidence="3" id="KW-1185">Reference proteome</keyword>
<dbReference type="AlphaFoldDB" id="A0A1G7D566"/>
<dbReference type="Proteomes" id="UP000183685">
    <property type="component" value="Unassembled WGS sequence"/>
</dbReference>
<reference evidence="2 3" key="1">
    <citation type="submission" date="2016-10" db="EMBL/GenBank/DDBJ databases">
        <authorList>
            <person name="de Groot N.N."/>
        </authorList>
    </citation>
    <scope>NUCLEOTIDE SEQUENCE [LARGE SCALE GENOMIC DNA]</scope>
    <source>
        <strain evidence="2 3">CGMCC 1.9109</strain>
    </source>
</reference>
<organism evidence="2 3">
    <name type="scientific">Kordiimonas lacus</name>
    <dbReference type="NCBI Taxonomy" id="637679"/>
    <lineage>
        <taxon>Bacteria</taxon>
        <taxon>Pseudomonadati</taxon>
        <taxon>Pseudomonadota</taxon>
        <taxon>Alphaproteobacteria</taxon>
        <taxon>Kordiimonadales</taxon>
        <taxon>Kordiimonadaceae</taxon>
        <taxon>Kordiimonas</taxon>
    </lineage>
</organism>
<dbReference type="SUPFAM" id="SSF51182">
    <property type="entry name" value="RmlC-like cupins"/>
    <property type="match status" value="1"/>
</dbReference>